<dbReference type="PANTHER" id="PTHR31827:SF1">
    <property type="entry name" value="EMB|CAB89363.1"/>
    <property type="match status" value="1"/>
</dbReference>
<protein>
    <recommendedName>
        <fullName evidence="2">WRKY19-like zinc finger domain-containing protein</fullName>
    </recommendedName>
</protein>
<dbReference type="AlphaFoldDB" id="A0AAP0Q3B2"/>
<name>A0AAP0Q3B2_9MAGN</name>
<feature type="region of interest" description="Disordered" evidence="1">
    <location>
        <begin position="578"/>
        <end position="607"/>
    </location>
</feature>
<dbReference type="Pfam" id="PF24906">
    <property type="entry name" value="Zf_WRKY19"/>
    <property type="match status" value="7"/>
</dbReference>
<comment type="caution">
    <text evidence="3">The sequence shown here is derived from an EMBL/GenBank/DDBJ whole genome shotgun (WGS) entry which is preliminary data.</text>
</comment>
<evidence type="ECO:0000259" key="2">
    <source>
        <dbReference type="Pfam" id="PF24906"/>
    </source>
</evidence>
<proteinExistence type="predicted"/>
<organism evidence="3 4">
    <name type="scientific">Stephania cephalantha</name>
    <dbReference type="NCBI Taxonomy" id="152367"/>
    <lineage>
        <taxon>Eukaryota</taxon>
        <taxon>Viridiplantae</taxon>
        <taxon>Streptophyta</taxon>
        <taxon>Embryophyta</taxon>
        <taxon>Tracheophyta</taxon>
        <taxon>Spermatophyta</taxon>
        <taxon>Magnoliopsida</taxon>
        <taxon>Ranunculales</taxon>
        <taxon>Menispermaceae</taxon>
        <taxon>Menispermoideae</taxon>
        <taxon>Cissampelideae</taxon>
        <taxon>Stephania</taxon>
    </lineage>
</organism>
<feature type="domain" description="WRKY19-like zinc finger" evidence="2">
    <location>
        <begin position="334"/>
        <end position="358"/>
    </location>
</feature>
<feature type="domain" description="WRKY19-like zinc finger" evidence="2">
    <location>
        <begin position="309"/>
        <end position="333"/>
    </location>
</feature>
<dbReference type="Proteomes" id="UP001419268">
    <property type="component" value="Unassembled WGS sequence"/>
</dbReference>
<dbReference type="InterPro" id="IPR056866">
    <property type="entry name" value="Znf_WRKY19"/>
</dbReference>
<feature type="region of interest" description="Disordered" evidence="1">
    <location>
        <begin position="542"/>
        <end position="565"/>
    </location>
</feature>
<dbReference type="EMBL" id="JBBNAG010000001">
    <property type="protein sequence ID" value="KAK9165700.1"/>
    <property type="molecule type" value="Genomic_DNA"/>
</dbReference>
<evidence type="ECO:0000313" key="3">
    <source>
        <dbReference type="EMBL" id="KAK9165700.1"/>
    </source>
</evidence>
<evidence type="ECO:0000313" key="4">
    <source>
        <dbReference type="Proteomes" id="UP001419268"/>
    </source>
</evidence>
<feature type="compositionally biased region" description="Low complexity" evidence="1">
    <location>
        <begin position="542"/>
        <end position="554"/>
    </location>
</feature>
<feature type="domain" description="WRKY19-like zinc finger" evidence="2">
    <location>
        <begin position="284"/>
        <end position="308"/>
    </location>
</feature>
<evidence type="ECO:0000256" key="1">
    <source>
        <dbReference type="SAM" id="MobiDB-lite"/>
    </source>
</evidence>
<feature type="domain" description="WRKY19-like zinc finger" evidence="2">
    <location>
        <begin position="462"/>
        <end position="486"/>
    </location>
</feature>
<sequence>MDLNKPCFSIHLGCESAKNDAFGDTALRLECLGHTHTAAGKTSRSGNSRSAAAAAAAAATGAYVPDDGCRLVLGLGPTPTPNLFYNYDHGCCAIGGNRSQESLTSQGLTCESESSAILKLGLPERGEQGNLVSFQTQITSDHRIFYQSEMPAQDDDCTTIIPVVDEGSTSAKKSGGYMPSLLLAPRQDGSTSKSLMQSGEVQDGRDHYSCLSSEQSDTLTFSAGTFSEQRGHHPKKCKFDGCVKGARGASGLCIAHGGGQRCVKPGCNKGAESRTAYCKSHGGGRRCQCLGCTKSAEGKTDYCIAHGGGRRCGHSGCTKAARGKSGLCIRHGGGKRCTVEGCMRSAEGQAGLCISHGGGRRCQYSACNKGAQGSTIFCKAHGGGKRCVFAGCNKGAEGSTPLCKGHGGGKRCLFDGGGICPKSVHGGTDYCVAHGGGKRCAVSGCTKSARGRTDCCVRHGGGKRCKVENCGKSAQGSTDFCKAHGGGKRCTWGEGKCEKFARGRSGLCAAHGSMVQVKMADKSGMIGPGLFSGLVPISTLDSGRSSSGGVSTVSDCTDSADKPRKTQLIPPQVLVPLSMKSSSSSGRLLADRDEEGGSRGKRSFNFGIPEGRVHGGGLMSLLGGSLRNAIDHGL</sequence>
<gene>
    <name evidence="3" type="ORF">Scep_000891</name>
</gene>
<keyword evidence="4" id="KW-1185">Reference proteome</keyword>
<feature type="compositionally biased region" description="Basic and acidic residues" evidence="1">
    <location>
        <begin position="589"/>
        <end position="598"/>
    </location>
</feature>
<reference evidence="3 4" key="1">
    <citation type="submission" date="2024-01" db="EMBL/GenBank/DDBJ databases">
        <title>Genome assemblies of Stephania.</title>
        <authorList>
            <person name="Yang L."/>
        </authorList>
    </citation>
    <scope>NUCLEOTIDE SEQUENCE [LARGE SCALE GENOMIC DNA]</scope>
    <source>
        <strain evidence="3">JXDWG</strain>
        <tissue evidence="3">Leaf</tissue>
    </source>
</reference>
<feature type="domain" description="WRKY19-like zinc finger" evidence="2">
    <location>
        <begin position="437"/>
        <end position="461"/>
    </location>
</feature>
<feature type="domain" description="WRKY19-like zinc finger" evidence="2">
    <location>
        <begin position="235"/>
        <end position="258"/>
    </location>
</feature>
<accession>A0AAP0Q3B2</accession>
<dbReference type="PANTHER" id="PTHR31827">
    <property type="entry name" value="EMB|CAB89363.1"/>
    <property type="match status" value="1"/>
</dbReference>
<feature type="domain" description="WRKY19-like zinc finger" evidence="2">
    <location>
        <begin position="359"/>
        <end position="383"/>
    </location>
</feature>